<dbReference type="Pfam" id="PF01479">
    <property type="entry name" value="S4"/>
    <property type="match status" value="1"/>
</dbReference>
<dbReference type="RefSeq" id="XP_033533489.1">
    <property type="nucleotide sequence ID" value="XM_033681916.1"/>
</dbReference>
<feature type="region of interest" description="Disordered" evidence="7">
    <location>
        <begin position="86"/>
        <end position="112"/>
    </location>
</feature>
<dbReference type="GO" id="GO:0003735">
    <property type="term" value="F:structural constituent of ribosome"/>
    <property type="evidence" value="ECO:0007669"/>
    <property type="project" value="TreeGrafter"/>
</dbReference>
<dbReference type="GO" id="GO:0005763">
    <property type="term" value="C:mitochondrial small ribosomal subunit"/>
    <property type="evidence" value="ECO:0007669"/>
    <property type="project" value="TreeGrafter"/>
</dbReference>
<dbReference type="Proteomes" id="UP000504638">
    <property type="component" value="Unplaced"/>
</dbReference>
<organism evidence="9">
    <name type="scientific">Eremomyces bilateralis CBS 781.70</name>
    <dbReference type="NCBI Taxonomy" id="1392243"/>
    <lineage>
        <taxon>Eukaryota</taxon>
        <taxon>Fungi</taxon>
        <taxon>Dikarya</taxon>
        <taxon>Ascomycota</taxon>
        <taxon>Pezizomycotina</taxon>
        <taxon>Dothideomycetes</taxon>
        <taxon>Dothideomycetes incertae sedis</taxon>
        <taxon>Eremomycetales</taxon>
        <taxon>Eremomycetaceae</taxon>
        <taxon>Eremomyces</taxon>
    </lineage>
</organism>
<dbReference type="InterPro" id="IPR022801">
    <property type="entry name" value="Ribosomal_uS4"/>
</dbReference>
<keyword evidence="5" id="KW-0687">Ribonucleoprotein</keyword>
<dbReference type="Gene3D" id="3.10.290.10">
    <property type="entry name" value="RNA-binding S4 domain"/>
    <property type="match status" value="1"/>
</dbReference>
<feature type="compositionally biased region" description="Basic and acidic residues" evidence="7">
    <location>
        <begin position="97"/>
        <end position="109"/>
    </location>
</feature>
<keyword evidence="2 6" id="KW-0699">rRNA-binding</keyword>
<dbReference type="GO" id="GO:0019843">
    <property type="term" value="F:rRNA binding"/>
    <property type="evidence" value="ECO:0007669"/>
    <property type="project" value="UniProtKB-KW"/>
</dbReference>
<reference evidence="11" key="3">
    <citation type="submission" date="2025-04" db="UniProtKB">
        <authorList>
            <consortium name="RefSeq"/>
        </authorList>
    </citation>
    <scope>IDENTIFICATION</scope>
    <source>
        <strain evidence="11">CBS 781.70</strain>
    </source>
</reference>
<dbReference type="PROSITE" id="PS00632">
    <property type="entry name" value="RIBOSOMAL_S4"/>
    <property type="match status" value="1"/>
</dbReference>
<evidence type="ECO:0000256" key="1">
    <source>
        <dbReference type="ARBA" id="ARBA00007465"/>
    </source>
</evidence>
<dbReference type="InterPro" id="IPR002942">
    <property type="entry name" value="S4_RNA-bd"/>
</dbReference>
<evidence type="ECO:0000256" key="3">
    <source>
        <dbReference type="ARBA" id="ARBA00022884"/>
    </source>
</evidence>
<accession>A0A6G1G1G2</accession>
<evidence type="ECO:0000313" key="9">
    <source>
        <dbReference type="EMBL" id="KAF1811858.1"/>
    </source>
</evidence>
<dbReference type="PANTHER" id="PTHR11831:SF4">
    <property type="entry name" value="SMALL RIBOSOMAL SUBUNIT PROTEIN US4M"/>
    <property type="match status" value="1"/>
</dbReference>
<dbReference type="PANTHER" id="PTHR11831">
    <property type="entry name" value="30S 40S RIBOSOMAL PROTEIN"/>
    <property type="match status" value="1"/>
</dbReference>
<evidence type="ECO:0000313" key="11">
    <source>
        <dbReference type="RefSeq" id="XP_033533489.1"/>
    </source>
</evidence>
<evidence type="ECO:0000256" key="2">
    <source>
        <dbReference type="ARBA" id="ARBA00022730"/>
    </source>
</evidence>
<keyword evidence="10" id="KW-1185">Reference proteome</keyword>
<evidence type="ECO:0000256" key="6">
    <source>
        <dbReference type="PROSITE-ProRule" id="PRU00182"/>
    </source>
</evidence>
<dbReference type="InterPro" id="IPR036986">
    <property type="entry name" value="S4_RNA-bd_sf"/>
</dbReference>
<reference evidence="11" key="2">
    <citation type="submission" date="2020-04" db="EMBL/GenBank/DDBJ databases">
        <authorList>
            <consortium name="NCBI Genome Project"/>
        </authorList>
    </citation>
    <scope>NUCLEOTIDE SEQUENCE</scope>
    <source>
        <strain evidence="11">CBS 781.70</strain>
    </source>
</reference>
<sequence>MARQKLWISLRKPKIRQSWNKYNLYNLSRLAIPSPPSATYFQQKWSAKAISRPYHGGQVREKQWARMFSRRMPSVQPMDYRYLAESDGSQESAGRGSGEELAQKPRSPREATPYMQMVYHQLERRLDTAVFRAMFASSIRQSRQFVARGLVKVNGQKMPYPGYMLNPGDMFSLPPDLVMFATGQQKPPTKSLQQRTRARAKPRINVDAADAEMRAVVDQMAALGKDMDTFRSSHPDLPPPWKAELFALGCLARRATNNPGVTPQVRVDILGQLNANFDSLKAVKDFSSASPAQTQAPLKKGWERRKRLIVRRWMEGTAEPQPASTNPITFSKPYRTPWMPRDYMSAFAFIPRYLEVNQNVCSAVYLRDPVARPGLGEVPTPFPTKVSQLAFNWYLRRR</sequence>
<dbReference type="CDD" id="cd00165">
    <property type="entry name" value="S4"/>
    <property type="match status" value="1"/>
</dbReference>
<evidence type="ECO:0000259" key="8">
    <source>
        <dbReference type="SMART" id="SM00363"/>
    </source>
</evidence>
<proteinExistence type="inferred from homology"/>
<dbReference type="AlphaFoldDB" id="A0A6G1G1G2"/>
<reference evidence="9 11" key="1">
    <citation type="submission" date="2020-01" db="EMBL/GenBank/DDBJ databases">
        <authorList>
            <consortium name="DOE Joint Genome Institute"/>
            <person name="Haridas S."/>
            <person name="Albert R."/>
            <person name="Binder M."/>
            <person name="Bloem J."/>
            <person name="Labutti K."/>
            <person name="Salamov A."/>
            <person name="Andreopoulos B."/>
            <person name="Baker S.E."/>
            <person name="Barry K."/>
            <person name="Bills G."/>
            <person name="Bluhm B.H."/>
            <person name="Cannon C."/>
            <person name="Castanera R."/>
            <person name="Culley D.E."/>
            <person name="Daum C."/>
            <person name="Ezra D."/>
            <person name="Gonzalez J.B."/>
            <person name="Henrissat B."/>
            <person name="Kuo A."/>
            <person name="Liang C."/>
            <person name="Lipzen A."/>
            <person name="Lutzoni F."/>
            <person name="Magnuson J."/>
            <person name="Mondo S."/>
            <person name="Nolan M."/>
            <person name="Ohm R."/>
            <person name="Pangilinan J."/>
            <person name="Park H.-J."/>
            <person name="Ramirez L."/>
            <person name="Alfaro M."/>
            <person name="Sun H."/>
            <person name="Tritt A."/>
            <person name="Yoshinaga Y."/>
            <person name="Zwiers L.-H."/>
            <person name="Turgeon B.G."/>
            <person name="Goodwin S.B."/>
            <person name="Spatafora J.W."/>
            <person name="Crous P.W."/>
            <person name="Grigoriev I.V."/>
        </authorList>
    </citation>
    <scope>NUCLEOTIDE SEQUENCE</scope>
    <source>
        <strain evidence="9 11">CBS 781.70</strain>
    </source>
</reference>
<dbReference type="SUPFAM" id="SSF55174">
    <property type="entry name" value="Alpha-L RNA-binding motif"/>
    <property type="match status" value="1"/>
</dbReference>
<dbReference type="PROSITE" id="PS50889">
    <property type="entry name" value="S4"/>
    <property type="match status" value="1"/>
</dbReference>
<evidence type="ECO:0000256" key="4">
    <source>
        <dbReference type="ARBA" id="ARBA00022980"/>
    </source>
</evidence>
<evidence type="ECO:0000256" key="5">
    <source>
        <dbReference type="ARBA" id="ARBA00023274"/>
    </source>
</evidence>
<keyword evidence="4" id="KW-0689">Ribosomal protein</keyword>
<gene>
    <name evidence="9 11" type="ORF">P152DRAFT_482882</name>
</gene>
<name>A0A6G1G1G2_9PEZI</name>
<dbReference type="GO" id="GO:0042274">
    <property type="term" value="P:ribosomal small subunit biogenesis"/>
    <property type="evidence" value="ECO:0007669"/>
    <property type="project" value="TreeGrafter"/>
</dbReference>
<dbReference type="OrthoDB" id="3356781at2759"/>
<feature type="domain" description="RNA-binding S4" evidence="8">
    <location>
        <begin position="124"/>
        <end position="187"/>
    </location>
</feature>
<protein>
    <submittedName>
        <fullName evidence="9 11">Alpha-L RNA-binding motif-containing protein</fullName>
    </submittedName>
</protein>
<keyword evidence="3 6" id="KW-0694">RNA-binding</keyword>
<evidence type="ECO:0000313" key="10">
    <source>
        <dbReference type="Proteomes" id="UP000504638"/>
    </source>
</evidence>
<dbReference type="GeneID" id="54422486"/>
<evidence type="ECO:0000256" key="7">
    <source>
        <dbReference type="SAM" id="MobiDB-lite"/>
    </source>
</evidence>
<comment type="similarity">
    <text evidence="1">Belongs to the universal ribosomal protein uS4 family.</text>
</comment>
<dbReference type="InterPro" id="IPR018079">
    <property type="entry name" value="Ribosomal_uS4_CS"/>
</dbReference>
<dbReference type="EMBL" id="ML975160">
    <property type="protein sequence ID" value="KAF1811858.1"/>
    <property type="molecule type" value="Genomic_DNA"/>
</dbReference>
<dbReference type="SMART" id="SM00363">
    <property type="entry name" value="S4"/>
    <property type="match status" value="1"/>
</dbReference>